<comment type="catalytic activity">
    <reaction evidence="10 11">
        <text>tRNA(Glu) + L-glutamate + ATP = L-glutamyl-tRNA(Glu) + AMP + diphosphate</text>
        <dbReference type="Rhea" id="RHEA:23540"/>
        <dbReference type="Rhea" id="RHEA-COMP:9663"/>
        <dbReference type="Rhea" id="RHEA-COMP:9680"/>
        <dbReference type="ChEBI" id="CHEBI:29985"/>
        <dbReference type="ChEBI" id="CHEBI:30616"/>
        <dbReference type="ChEBI" id="CHEBI:33019"/>
        <dbReference type="ChEBI" id="CHEBI:78442"/>
        <dbReference type="ChEBI" id="CHEBI:78520"/>
        <dbReference type="ChEBI" id="CHEBI:456215"/>
        <dbReference type="EC" id="6.1.1.17"/>
    </reaction>
</comment>
<dbReference type="GO" id="GO:0005524">
    <property type="term" value="F:ATP binding"/>
    <property type="evidence" value="ECO:0007669"/>
    <property type="project" value="UniProtKB-UniRule"/>
</dbReference>
<evidence type="ECO:0000256" key="6">
    <source>
        <dbReference type="ARBA" id="ARBA00022741"/>
    </source>
</evidence>
<dbReference type="InterPro" id="IPR045462">
    <property type="entry name" value="aa-tRNA-synth_I_cd-bd"/>
</dbReference>
<evidence type="ECO:0000256" key="10">
    <source>
        <dbReference type="ARBA" id="ARBA00048351"/>
    </source>
</evidence>
<dbReference type="InterPro" id="IPR008925">
    <property type="entry name" value="aa_tRNA-synth_I_cd-bd_sf"/>
</dbReference>
<gene>
    <name evidence="11 14" type="primary">gltX</name>
    <name evidence="14" type="ORF">GKIL_2295</name>
</gene>
<dbReference type="Gene3D" id="1.10.10.350">
    <property type="match status" value="1"/>
</dbReference>
<proteinExistence type="inferred from homology"/>
<dbReference type="InterPro" id="IPR000924">
    <property type="entry name" value="Glu/Gln-tRNA-synth"/>
</dbReference>
<evidence type="ECO:0000256" key="5">
    <source>
        <dbReference type="ARBA" id="ARBA00022598"/>
    </source>
</evidence>
<dbReference type="InterPro" id="IPR033910">
    <property type="entry name" value="GluRS_core"/>
</dbReference>
<dbReference type="InterPro" id="IPR049940">
    <property type="entry name" value="GluQ/Sye"/>
</dbReference>
<comment type="subunit">
    <text evidence="3 11">Monomer.</text>
</comment>
<dbReference type="EMBL" id="CP003587">
    <property type="protein sequence ID" value="AGY58541.1"/>
    <property type="molecule type" value="Genomic_DNA"/>
</dbReference>
<keyword evidence="9 11" id="KW-0030">Aminoacyl-tRNA synthetase</keyword>
<organism evidence="14 15">
    <name type="scientific">Gloeobacter kilaueensis (strain ATCC BAA-2537 / CCAP 1431/1 / ULC 316 / JS1)</name>
    <dbReference type="NCBI Taxonomy" id="1183438"/>
    <lineage>
        <taxon>Bacteria</taxon>
        <taxon>Bacillati</taxon>
        <taxon>Cyanobacteriota</taxon>
        <taxon>Cyanophyceae</taxon>
        <taxon>Gloeobacterales</taxon>
        <taxon>Gloeobacteraceae</taxon>
        <taxon>Gloeobacter</taxon>
    </lineage>
</organism>
<dbReference type="KEGG" id="glj:GKIL_2295"/>
<evidence type="ECO:0000256" key="9">
    <source>
        <dbReference type="ARBA" id="ARBA00023146"/>
    </source>
</evidence>
<keyword evidence="4 11" id="KW-0963">Cytoplasm</keyword>
<dbReference type="PRINTS" id="PR00987">
    <property type="entry name" value="TRNASYNTHGLU"/>
</dbReference>
<evidence type="ECO:0000259" key="13">
    <source>
        <dbReference type="Pfam" id="PF19269"/>
    </source>
</evidence>
<feature type="domain" description="Aminoacyl-tRNA synthetase class I anticodon-binding" evidence="13">
    <location>
        <begin position="445"/>
        <end position="530"/>
    </location>
</feature>
<dbReference type="eggNOG" id="COG0008">
    <property type="taxonomic scope" value="Bacteria"/>
</dbReference>
<dbReference type="InterPro" id="IPR014729">
    <property type="entry name" value="Rossmann-like_a/b/a_fold"/>
</dbReference>
<dbReference type="HOGENOM" id="CLU_015768_6_0_3"/>
<dbReference type="GO" id="GO:0008270">
    <property type="term" value="F:zinc ion binding"/>
    <property type="evidence" value="ECO:0007669"/>
    <property type="project" value="InterPro"/>
</dbReference>
<dbReference type="GO" id="GO:0000049">
    <property type="term" value="F:tRNA binding"/>
    <property type="evidence" value="ECO:0007669"/>
    <property type="project" value="InterPro"/>
</dbReference>
<evidence type="ECO:0000256" key="7">
    <source>
        <dbReference type="ARBA" id="ARBA00022840"/>
    </source>
</evidence>
<comment type="function">
    <text evidence="11">Catalyzes the attachment of glutamate to tRNA(Glu) in a two-step reaction: glutamate is first activated by ATP to form Glu-AMP and then transferred to the acceptor end of tRNA(Glu).</text>
</comment>
<dbReference type="PROSITE" id="PS00178">
    <property type="entry name" value="AA_TRNA_LIGASE_I"/>
    <property type="match status" value="1"/>
</dbReference>
<keyword evidence="5 11" id="KW-0436">Ligase</keyword>
<dbReference type="SUPFAM" id="SSF48163">
    <property type="entry name" value="An anticodon-binding domain of class I aminoacyl-tRNA synthetases"/>
    <property type="match status" value="2"/>
</dbReference>
<dbReference type="GO" id="GO:0006424">
    <property type="term" value="P:glutamyl-tRNA aminoacylation"/>
    <property type="evidence" value="ECO:0007669"/>
    <property type="project" value="UniProtKB-UniRule"/>
</dbReference>
<dbReference type="InterPro" id="IPR020058">
    <property type="entry name" value="Glu/Gln-tRNA-synth_Ib_cat-dom"/>
</dbReference>
<dbReference type="EC" id="6.1.1.17" evidence="11"/>
<dbReference type="GO" id="GO:0005829">
    <property type="term" value="C:cytosol"/>
    <property type="evidence" value="ECO:0007669"/>
    <property type="project" value="TreeGrafter"/>
</dbReference>
<dbReference type="GO" id="GO:0004818">
    <property type="term" value="F:glutamate-tRNA ligase activity"/>
    <property type="evidence" value="ECO:0007669"/>
    <property type="project" value="UniProtKB-UniRule"/>
</dbReference>
<comment type="similarity">
    <text evidence="2 11">Belongs to the class-I aminoacyl-tRNA synthetase family. Glutamate--tRNA ligase type 1 subfamily.</text>
</comment>
<name>U5QHY8_GLOK1</name>
<dbReference type="Gene3D" id="3.40.50.620">
    <property type="entry name" value="HUPs"/>
    <property type="match status" value="1"/>
</dbReference>
<dbReference type="HAMAP" id="MF_00022">
    <property type="entry name" value="Glu_tRNA_synth_type1"/>
    <property type="match status" value="1"/>
</dbReference>
<feature type="domain" description="Glutamyl/glutaminyl-tRNA synthetase class Ib catalytic" evidence="12">
    <location>
        <begin position="3"/>
        <end position="312"/>
    </location>
</feature>
<evidence type="ECO:0000313" key="15">
    <source>
        <dbReference type="Proteomes" id="UP000017396"/>
    </source>
</evidence>
<protein>
    <recommendedName>
        <fullName evidence="11">Glutamate--tRNA ligase</fullName>
        <ecNumber evidence="11">6.1.1.17</ecNumber>
    </recommendedName>
    <alternativeName>
        <fullName evidence="11">Glutamyl-tRNA synthetase</fullName>
        <shortName evidence="11">GluRS</shortName>
    </alternativeName>
</protein>
<keyword evidence="7 11" id="KW-0067">ATP-binding</keyword>
<dbReference type="AlphaFoldDB" id="U5QHY8"/>
<comment type="caution">
    <text evidence="11">Lacks conserved residue(s) required for the propagation of feature annotation.</text>
</comment>
<dbReference type="InterPro" id="IPR001412">
    <property type="entry name" value="aa-tRNA-synth_I_CS"/>
</dbReference>
<evidence type="ECO:0000256" key="3">
    <source>
        <dbReference type="ARBA" id="ARBA00011245"/>
    </source>
</evidence>
<keyword evidence="6 11" id="KW-0547">Nucleotide-binding</keyword>
<dbReference type="InterPro" id="IPR020751">
    <property type="entry name" value="aa-tRNA-synth_I_codon-bd_sub2"/>
</dbReference>
<comment type="subcellular location">
    <subcellularLocation>
        <location evidence="1 11">Cytoplasm</location>
    </subcellularLocation>
</comment>
<keyword evidence="15" id="KW-1185">Reference proteome</keyword>
<dbReference type="PANTHER" id="PTHR43311">
    <property type="entry name" value="GLUTAMATE--TRNA LIGASE"/>
    <property type="match status" value="1"/>
</dbReference>
<sequence>MTVRVRIAPSPTGYLHIGTARTAIYNYLFARQRGGKLILRIEDTDRERSEPRYTRSILEGFAWLGISFDEGPVYQSDRLGRYREVIEKLLAGGHAYYDYTSEAELEALRDEQRAAGLAPRYDNRHRDLSAEERAAFAREGRLPVIRFKIEASREVRWNDLVRGELSWSSADLGGDMVIARADGMPLYNLAVVIDDIDMAITHVIRGEDHIGNTPKQILLYEALEAAVPAFGHVPLIFSPEGRKLSKREGATAVIDFERMGYLSEAIVNYLALMSWTPADGQELFSLDRAAESFDIGRISHSPARFDWDKLTWMNGQYLNALSARELTERATPFLLASGFTLRPQDGPWLERVVPLTGRGLGRLSEIGNASRYLFAEAVSFEAEALGILRQSGIAAILTGFQQAVASLDGQLRQHFEAHFAQIAAPVETDEALFERLFFEQAPLRTVLSREASDEQLEAVGALVGDLHRQAEAALPQLLPALAKELGLKKGALMRPVRCALTGSAHGPDLVESIVLLHRRNRIRGRLEQALALVSAPAVVP</sequence>
<feature type="short sequence motif" description="'KMSKS' region" evidence="11">
    <location>
        <begin position="243"/>
        <end position="247"/>
    </location>
</feature>
<dbReference type="InterPro" id="IPR004527">
    <property type="entry name" value="Glu-tRNA-ligase_bac/mito"/>
</dbReference>
<dbReference type="FunFam" id="3.40.50.620:FF:000007">
    <property type="entry name" value="Glutamate--tRNA ligase"/>
    <property type="match status" value="1"/>
</dbReference>
<evidence type="ECO:0000256" key="11">
    <source>
        <dbReference type="HAMAP-Rule" id="MF_00022"/>
    </source>
</evidence>
<reference evidence="14 15" key="1">
    <citation type="journal article" date="2013" name="PLoS ONE">
        <title>Cultivation and Complete Genome Sequencing of Gloeobacter kilaueensis sp. nov., from a Lava Cave in Kilauea Caldera, Hawai'i.</title>
        <authorList>
            <person name="Saw J.H."/>
            <person name="Schatz M."/>
            <person name="Brown M.V."/>
            <person name="Kunkel D.D."/>
            <person name="Foster J.S."/>
            <person name="Shick H."/>
            <person name="Christensen S."/>
            <person name="Hou S."/>
            <person name="Wan X."/>
            <person name="Donachie S.P."/>
        </authorList>
    </citation>
    <scope>NUCLEOTIDE SEQUENCE [LARGE SCALE GENOMIC DNA]</scope>
    <source>
        <strain evidence="15">JS</strain>
    </source>
</reference>
<evidence type="ECO:0000259" key="12">
    <source>
        <dbReference type="Pfam" id="PF00749"/>
    </source>
</evidence>
<evidence type="ECO:0000256" key="2">
    <source>
        <dbReference type="ARBA" id="ARBA00007894"/>
    </source>
</evidence>
<dbReference type="STRING" id="1183438.GKIL_2295"/>
<evidence type="ECO:0000313" key="14">
    <source>
        <dbReference type="EMBL" id="AGY58541.1"/>
    </source>
</evidence>
<dbReference type="NCBIfam" id="TIGR00464">
    <property type="entry name" value="gltX_bact"/>
    <property type="match status" value="1"/>
</dbReference>
<evidence type="ECO:0000256" key="1">
    <source>
        <dbReference type="ARBA" id="ARBA00004496"/>
    </source>
</evidence>
<dbReference type="Proteomes" id="UP000017396">
    <property type="component" value="Chromosome"/>
</dbReference>
<dbReference type="PATRIC" id="fig|1183438.3.peg.2255"/>
<dbReference type="RefSeq" id="WP_023173702.1">
    <property type="nucleotide sequence ID" value="NC_022600.1"/>
</dbReference>
<keyword evidence="8 11" id="KW-0648">Protein biosynthesis</keyword>
<evidence type="ECO:0000256" key="4">
    <source>
        <dbReference type="ARBA" id="ARBA00022490"/>
    </source>
</evidence>
<feature type="short sequence motif" description="'HIGH' region" evidence="11">
    <location>
        <begin position="9"/>
        <end position="19"/>
    </location>
</feature>
<feature type="binding site" evidence="11">
    <location>
        <position position="246"/>
    </location>
    <ligand>
        <name>ATP</name>
        <dbReference type="ChEBI" id="CHEBI:30616"/>
    </ligand>
</feature>
<dbReference type="Pfam" id="PF19269">
    <property type="entry name" value="Anticodon_2"/>
    <property type="match status" value="1"/>
</dbReference>
<dbReference type="SUPFAM" id="SSF52374">
    <property type="entry name" value="Nucleotidylyl transferase"/>
    <property type="match status" value="1"/>
</dbReference>
<evidence type="ECO:0000256" key="8">
    <source>
        <dbReference type="ARBA" id="ARBA00022917"/>
    </source>
</evidence>
<accession>U5QHY8</accession>
<dbReference type="CDD" id="cd00808">
    <property type="entry name" value="GluRS_core"/>
    <property type="match status" value="1"/>
</dbReference>
<dbReference type="Pfam" id="PF00749">
    <property type="entry name" value="tRNA-synt_1c"/>
    <property type="match status" value="1"/>
</dbReference>
<dbReference type="PANTHER" id="PTHR43311:SF2">
    <property type="entry name" value="GLUTAMATE--TRNA LIGASE, MITOCHONDRIAL-RELATED"/>
    <property type="match status" value="1"/>
</dbReference>